<evidence type="ECO:0000313" key="4">
    <source>
        <dbReference type="EMBL" id="AXG09238.1"/>
    </source>
</evidence>
<dbReference type="EMBL" id="CP031148">
    <property type="protein sequence ID" value="AXG09238.1"/>
    <property type="molecule type" value="Genomic_DNA"/>
</dbReference>
<dbReference type="Proteomes" id="UP000252985">
    <property type="component" value="Chromosome"/>
</dbReference>
<keyword evidence="6" id="KW-1185">Reference proteome</keyword>
<accession>A0A345EAL6</accession>
<keyword evidence="1" id="KW-0472">Membrane</keyword>
<dbReference type="KEGG" id="haj:DU500_05245"/>
<feature type="domain" description="Copper resistance protein D" evidence="2">
    <location>
        <begin position="47"/>
        <end position="146"/>
    </location>
</feature>
<dbReference type="InterPro" id="IPR008457">
    <property type="entry name" value="Cu-R_CopD_dom"/>
</dbReference>
<organism evidence="4 5">
    <name type="scientific">Haloplanus rubicundus</name>
    <dbReference type="NCBI Taxonomy" id="1547898"/>
    <lineage>
        <taxon>Archaea</taxon>
        <taxon>Methanobacteriati</taxon>
        <taxon>Methanobacteriota</taxon>
        <taxon>Stenosarchaea group</taxon>
        <taxon>Halobacteria</taxon>
        <taxon>Halobacteriales</taxon>
        <taxon>Haloferacaceae</taxon>
        <taxon>Haloplanus</taxon>
    </lineage>
</organism>
<dbReference type="GO" id="GO:0016020">
    <property type="term" value="C:membrane"/>
    <property type="evidence" value="ECO:0007669"/>
    <property type="project" value="InterPro"/>
</dbReference>
<evidence type="ECO:0000259" key="2">
    <source>
        <dbReference type="Pfam" id="PF05425"/>
    </source>
</evidence>
<keyword evidence="1" id="KW-0812">Transmembrane</keyword>
<sequence>MATVDTAINAIHLVFAGLWAGSVLFVARAVVPAARDGDLDATPLRGFVGRFRTWSRVSSLALFLTGGHLAGTRYTAETLLGSTRGYLVLAMVVLWFVLTGLVEVGSGRLVDGLDERKVRSPAQSATPFFTAATVAAVALLALGGVLL</sequence>
<dbReference type="GeneID" id="37286273"/>
<evidence type="ECO:0000256" key="1">
    <source>
        <dbReference type="SAM" id="Phobius"/>
    </source>
</evidence>
<gene>
    <name evidence="4" type="ORF">DU484_04805</name>
    <name evidence="3" type="ORF">DU500_05245</name>
</gene>
<evidence type="ECO:0000313" key="5">
    <source>
        <dbReference type="Proteomes" id="UP000252985"/>
    </source>
</evidence>
<protein>
    <submittedName>
        <fullName evidence="4">Transporter</fullName>
    </submittedName>
</protein>
<evidence type="ECO:0000313" key="3">
    <source>
        <dbReference type="EMBL" id="AXG05891.1"/>
    </source>
</evidence>
<dbReference type="OrthoDB" id="340884at2157"/>
<keyword evidence="1" id="KW-1133">Transmembrane helix</keyword>
<feature type="transmembrane region" description="Helical" evidence="1">
    <location>
        <begin position="125"/>
        <end position="146"/>
    </location>
</feature>
<reference evidence="4 5" key="1">
    <citation type="submission" date="2018-07" db="EMBL/GenBank/DDBJ databases">
        <title>Genome sequences of Haloplanus sp. CBA1112.</title>
        <authorList>
            <person name="Kim Y.B."/>
            <person name="Roh S.W."/>
        </authorList>
    </citation>
    <scope>NUCLEOTIDE SEQUENCE [LARGE SCALE GENOMIC DNA]</scope>
    <source>
        <strain evidence="4 5">CBA1112</strain>
    </source>
</reference>
<dbReference type="Pfam" id="PF05425">
    <property type="entry name" value="CopD"/>
    <property type="match status" value="1"/>
</dbReference>
<dbReference type="EMBL" id="CP031150">
    <property type="protein sequence ID" value="AXG05891.1"/>
    <property type="molecule type" value="Genomic_DNA"/>
</dbReference>
<reference evidence="3 6" key="2">
    <citation type="submission" date="2018-07" db="EMBL/GenBank/DDBJ databases">
        <title>Genome sequences of Haloplanus sp. CBA1113.</title>
        <authorList>
            <person name="Kim Y.B."/>
            <person name="Roh S.W."/>
        </authorList>
    </citation>
    <scope>NUCLEOTIDE SEQUENCE [LARGE SCALE GENOMIC DNA]</scope>
    <source>
        <strain evidence="3 6">CBA1113</strain>
    </source>
</reference>
<dbReference type="KEGG" id="haq:DU484_04805"/>
<dbReference type="AlphaFoldDB" id="A0A345EAL6"/>
<feature type="transmembrane region" description="Helical" evidence="1">
    <location>
        <begin position="12"/>
        <end position="34"/>
    </location>
</feature>
<dbReference type="Proteomes" id="UP000253273">
    <property type="component" value="Chromosome"/>
</dbReference>
<accession>A0A345E119</accession>
<proteinExistence type="predicted"/>
<feature type="transmembrane region" description="Helical" evidence="1">
    <location>
        <begin position="86"/>
        <end position="105"/>
    </location>
</feature>
<dbReference type="RefSeq" id="WP_114585039.1">
    <property type="nucleotide sequence ID" value="NZ_CP031148.1"/>
</dbReference>
<name>A0A345EAL6_9EURY</name>
<evidence type="ECO:0000313" key="6">
    <source>
        <dbReference type="Proteomes" id="UP000253273"/>
    </source>
</evidence>